<name>A0AAE0DL21_9LECA</name>
<dbReference type="Pfam" id="PF17784">
    <property type="entry name" value="Sulfotransfer_4"/>
    <property type="match status" value="1"/>
</dbReference>
<dbReference type="InterPro" id="IPR027417">
    <property type="entry name" value="P-loop_NTPase"/>
</dbReference>
<organism evidence="1 2">
    <name type="scientific">Lepraria neglecta</name>
    <dbReference type="NCBI Taxonomy" id="209136"/>
    <lineage>
        <taxon>Eukaryota</taxon>
        <taxon>Fungi</taxon>
        <taxon>Dikarya</taxon>
        <taxon>Ascomycota</taxon>
        <taxon>Pezizomycotina</taxon>
        <taxon>Lecanoromycetes</taxon>
        <taxon>OSLEUM clade</taxon>
        <taxon>Lecanoromycetidae</taxon>
        <taxon>Lecanorales</taxon>
        <taxon>Lecanorineae</taxon>
        <taxon>Stereocaulaceae</taxon>
        <taxon>Lepraria</taxon>
    </lineage>
</organism>
<sequence length="161" mass="18872">MRRTELITAYPDAKVTLSMRDTDSWYNGMIQTVVPMQRSKVLDCFQPCDSVVLGHFIPMMKILWSAWLEGKELEQIGKQKFRAQYELVRTMVSKETLLKYKVGEGWERLCEFLDVPVPDYDFPLANEQEAFGDRFQVMIGMAVQRCLIKSCRFWEALSLWV</sequence>
<dbReference type="Gene3D" id="3.40.50.300">
    <property type="entry name" value="P-loop containing nucleotide triphosphate hydrolases"/>
    <property type="match status" value="1"/>
</dbReference>
<accession>A0AAE0DL21</accession>
<dbReference type="Proteomes" id="UP001276659">
    <property type="component" value="Unassembled WGS sequence"/>
</dbReference>
<dbReference type="AlphaFoldDB" id="A0AAE0DL21"/>
<protein>
    <recommendedName>
        <fullName evidence="3">Sulfotransferase</fullName>
    </recommendedName>
</protein>
<proteinExistence type="predicted"/>
<comment type="caution">
    <text evidence="1">The sequence shown here is derived from an EMBL/GenBank/DDBJ whole genome shotgun (WGS) entry which is preliminary data.</text>
</comment>
<evidence type="ECO:0008006" key="3">
    <source>
        <dbReference type="Google" id="ProtNLM"/>
    </source>
</evidence>
<evidence type="ECO:0000313" key="1">
    <source>
        <dbReference type="EMBL" id="KAK3173230.1"/>
    </source>
</evidence>
<evidence type="ECO:0000313" key="2">
    <source>
        <dbReference type="Proteomes" id="UP001276659"/>
    </source>
</evidence>
<reference evidence="1" key="1">
    <citation type="submission" date="2022-11" db="EMBL/GenBank/DDBJ databases">
        <title>Chromosomal genome sequence assembly and mating type (MAT) locus characterization of the leprose asexual lichenized fungus Lepraria neglecta (Nyl.) Erichsen.</title>
        <authorList>
            <person name="Allen J.L."/>
            <person name="Pfeffer B."/>
        </authorList>
    </citation>
    <scope>NUCLEOTIDE SEQUENCE</scope>
    <source>
        <strain evidence="1">Allen 5258</strain>
    </source>
</reference>
<keyword evidence="2" id="KW-1185">Reference proteome</keyword>
<dbReference type="PANTHER" id="PTHR36978:SF4">
    <property type="entry name" value="P-LOOP CONTAINING NUCLEOSIDE TRIPHOSPHATE HYDROLASE PROTEIN"/>
    <property type="match status" value="1"/>
</dbReference>
<gene>
    <name evidence="1" type="ORF">OEA41_006559</name>
</gene>
<dbReference type="PANTHER" id="PTHR36978">
    <property type="entry name" value="P-LOOP CONTAINING NUCLEOTIDE TRIPHOSPHATE HYDROLASE"/>
    <property type="match status" value="1"/>
</dbReference>
<dbReference type="EMBL" id="JASNWA010000007">
    <property type="protein sequence ID" value="KAK3173230.1"/>
    <property type="molecule type" value="Genomic_DNA"/>
</dbReference>
<dbReference type="InterPro" id="IPR040632">
    <property type="entry name" value="Sulfotransfer_4"/>
</dbReference>